<keyword evidence="2" id="KW-0282">Flagellum</keyword>
<dbReference type="Pfam" id="PF21135">
    <property type="entry name" value="DRL_cat"/>
    <property type="match status" value="1"/>
</dbReference>
<keyword evidence="2" id="KW-0966">Cell projection</keyword>
<dbReference type="Pfam" id="PF03447">
    <property type="entry name" value="NAD_binding_3"/>
    <property type="match status" value="1"/>
</dbReference>
<dbReference type="CDD" id="cd11616">
    <property type="entry name" value="SAF_DH_OX_like"/>
    <property type="match status" value="1"/>
</dbReference>
<keyword evidence="3" id="KW-1185">Reference proteome</keyword>
<organism evidence="2 3">
    <name type="scientific">Craurococcus roseus</name>
    <dbReference type="NCBI Taxonomy" id="77585"/>
    <lineage>
        <taxon>Bacteria</taxon>
        <taxon>Pseudomonadati</taxon>
        <taxon>Pseudomonadota</taxon>
        <taxon>Alphaproteobacteria</taxon>
        <taxon>Acetobacterales</taxon>
        <taxon>Acetobacteraceae</taxon>
        <taxon>Craurococcus</taxon>
    </lineage>
</organism>
<dbReference type="InterPro" id="IPR048423">
    <property type="entry name" value="DRL_cat"/>
</dbReference>
<dbReference type="EMBL" id="BAAAFZ010000072">
    <property type="protein sequence ID" value="GAA0600104.1"/>
    <property type="molecule type" value="Genomic_DNA"/>
</dbReference>
<protein>
    <submittedName>
        <fullName evidence="2">Flagellar protein FlgA</fullName>
    </submittedName>
</protein>
<dbReference type="InterPro" id="IPR005106">
    <property type="entry name" value="Asp/hSer_DH_NAD-bd"/>
</dbReference>
<dbReference type="InterPro" id="IPR013974">
    <property type="entry name" value="SAF"/>
</dbReference>
<dbReference type="SMART" id="SM00858">
    <property type="entry name" value="SAF"/>
    <property type="match status" value="1"/>
</dbReference>
<feature type="domain" description="SAF" evidence="1">
    <location>
        <begin position="362"/>
        <end position="427"/>
    </location>
</feature>
<evidence type="ECO:0000313" key="2">
    <source>
        <dbReference type="EMBL" id="GAA0600104.1"/>
    </source>
</evidence>
<dbReference type="Gene3D" id="3.40.50.720">
    <property type="entry name" value="NAD(P)-binding Rossmann-like Domain"/>
    <property type="match status" value="1"/>
</dbReference>
<dbReference type="PANTHER" id="PTHR37850">
    <property type="entry name" value="STRU PROTEIN"/>
    <property type="match status" value="1"/>
</dbReference>
<dbReference type="InterPro" id="IPR036291">
    <property type="entry name" value="NAD(P)-bd_dom_sf"/>
</dbReference>
<proteinExistence type="predicted"/>
<name>A0ABN1FYG6_9PROT</name>
<keyword evidence="2" id="KW-0969">Cilium</keyword>
<dbReference type="SUPFAM" id="SSF51735">
    <property type="entry name" value="NAD(P)-binding Rossmann-fold domains"/>
    <property type="match status" value="1"/>
</dbReference>
<evidence type="ECO:0000259" key="1">
    <source>
        <dbReference type="SMART" id="SM00858"/>
    </source>
</evidence>
<dbReference type="PANTHER" id="PTHR37850:SF3">
    <property type="entry name" value="BLR7815 PROTEIN"/>
    <property type="match status" value="1"/>
</dbReference>
<evidence type="ECO:0000313" key="3">
    <source>
        <dbReference type="Proteomes" id="UP001501588"/>
    </source>
</evidence>
<comment type="caution">
    <text evidence="2">The sequence shown here is derived from an EMBL/GenBank/DDBJ whole genome shotgun (WGS) entry which is preliminary data.</text>
</comment>
<reference evidence="2 3" key="1">
    <citation type="journal article" date="2019" name="Int. J. Syst. Evol. Microbiol.">
        <title>The Global Catalogue of Microorganisms (GCM) 10K type strain sequencing project: providing services to taxonomists for standard genome sequencing and annotation.</title>
        <authorList>
            <consortium name="The Broad Institute Genomics Platform"/>
            <consortium name="The Broad Institute Genome Sequencing Center for Infectious Disease"/>
            <person name="Wu L."/>
            <person name="Ma J."/>
        </authorList>
    </citation>
    <scope>NUCLEOTIDE SEQUENCE [LARGE SCALE GENOMIC DNA]</scope>
    <source>
        <strain evidence="2 3">JCM 9933</strain>
    </source>
</reference>
<dbReference type="Proteomes" id="UP001501588">
    <property type="component" value="Unassembled WGS sequence"/>
</dbReference>
<dbReference type="RefSeq" id="WP_343897438.1">
    <property type="nucleotide sequence ID" value="NZ_BAAAFZ010000072.1"/>
</dbReference>
<sequence length="456" mass="48006">MNLHRMLRARAAEGRPVRVGVIGAGKFGSMFLAMAARTPGLHVAGIADLAIPRAREALARVGWPEERYAAPSLDAALNGTDATALTEDAMALMAEPRIEVVVECTGHPAAGLRHALAAIGHGKHVVMVNVEADVLAGPLLAERAREAGVVYSMAYGDQPALVCELVDTIRTMGFPVVAAGKGTKYLPHFHASTPETVWGHYGLSPEKAREGGMNPQMFNSFLDGTKSGIEMAAIANATGLAPPSDGLGFPPCGTHDLPFVLRPREAGGVLEVAGQVEVVSSVERDGRQVQGDLRWGVYVVFEGETDYIRRCFSEYGVHTDPSGRYAALWRPYHLIGLELGVSVASAALRKEPTGAAEAWRGDVVATAKRDLAAGEVLDGEGGAMVWGRCVPASRSLELGALPIGLAHGFALKRAVKAGGTVGWADVAFDADSEAVKLRREMEAAAALGGRRRAAAE</sequence>
<accession>A0ABN1FYG6</accession>
<gene>
    <name evidence="2" type="ORF">GCM10009416_42650</name>
</gene>